<feature type="transmembrane region" description="Helical" evidence="6">
    <location>
        <begin position="337"/>
        <end position="359"/>
    </location>
</feature>
<gene>
    <name evidence="8" type="ordered locus">RHA1_ro07085</name>
</gene>
<evidence type="ECO:0000256" key="4">
    <source>
        <dbReference type="ARBA" id="ARBA00022989"/>
    </source>
</evidence>
<evidence type="ECO:0000256" key="6">
    <source>
        <dbReference type="SAM" id="Phobius"/>
    </source>
</evidence>
<dbReference type="eggNOG" id="COG2814">
    <property type="taxonomic scope" value="Bacteria"/>
</dbReference>
<dbReference type="SUPFAM" id="SSF103473">
    <property type="entry name" value="MFS general substrate transporter"/>
    <property type="match status" value="1"/>
</dbReference>
<dbReference type="PANTHER" id="PTHR43124:SF5">
    <property type="entry name" value="PURINE RIBONUCLEOSIDE EFFLUX PUMP NEPI"/>
    <property type="match status" value="1"/>
</dbReference>
<dbReference type="Pfam" id="PF07690">
    <property type="entry name" value="MFS_1"/>
    <property type="match status" value="1"/>
</dbReference>
<dbReference type="AlphaFoldDB" id="Q0S0T7"/>
<feature type="transmembrane region" description="Helical" evidence="6">
    <location>
        <begin position="47"/>
        <end position="68"/>
    </location>
</feature>
<feature type="transmembrane region" description="Helical" evidence="6">
    <location>
        <begin position="88"/>
        <end position="109"/>
    </location>
</feature>
<keyword evidence="2" id="KW-1003">Cell membrane</keyword>
<organism evidence="8 9">
    <name type="scientific">Rhodococcus jostii (strain RHA1)</name>
    <dbReference type="NCBI Taxonomy" id="101510"/>
    <lineage>
        <taxon>Bacteria</taxon>
        <taxon>Bacillati</taxon>
        <taxon>Actinomycetota</taxon>
        <taxon>Actinomycetes</taxon>
        <taxon>Mycobacteriales</taxon>
        <taxon>Nocardiaceae</taxon>
        <taxon>Rhodococcus</taxon>
    </lineage>
</organism>
<feature type="transmembrane region" description="Helical" evidence="6">
    <location>
        <begin position="399"/>
        <end position="417"/>
    </location>
</feature>
<dbReference type="CDD" id="cd17324">
    <property type="entry name" value="MFS_NepI_like"/>
    <property type="match status" value="1"/>
</dbReference>
<feature type="transmembrane region" description="Helical" evidence="6">
    <location>
        <begin position="281"/>
        <end position="305"/>
    </location>
</feature>
<evidence type="ECO:0000313" key="9">
    <source>
        <dbReference type="Proteomes" id="UP000008710"/>
    </source>
</evidence>
<name>Q0S0T7_RHOJR</name>
<feature type="transmembrane region" description="Helical" evidence="6">
    <location>
        <begin position="203"/>
        <end position="225"/>
    </location>
</feature>
<dbReference type="InterPro" id="IPR011701">
    <property type="entry name" value="MFS"/>
</dbReference>
<dbReference type="InterPro" id="IPR050189">
    <property type="entry name" value="MFS_Efflux_Transporters"/>
</dbReference>
<keyword evidence="3 6" id="KW-0812">Transmembrane</keyword>
<dbReference type="PROSITE" id="PS50850">
    <property type="entry name" value="MFS"/>
    <property type="match status" value="1"/>
</dbReference>
<feature type="transmembrane region" description="Helical" evidence="6">
    <location>
        <begin position="312"/>
        <end position="331"/>
    </location>
</feature>
<evidence type="ECO:0000256" key="1">
    <source>
        <dbReference type="ARBA" id="ARBA00004651"/>
    </source>
</evidence>
<evidence type="ECO:0000256" key="5">
    <source>
        <dbReference type="ARBA" id="ARBA00023136"/>
    </source>
</evidence>
<feature type="transmembrane region" description="Helical" evidence="6">
    <location>
        <begin position="116"/>
        <end position="134"/>
    </location>
</feature>
<protein>
    <submittedName>
        <fullName evidence="8">Transporter, MFS superfamily protein</fullName>
    </submittedName>
</protein>
<feature type="transmembrane region" description="Helical" evidence="6">
    <location>
        <begin position="245"/>
        <end position="269"/>
    </location>
</feature>
<dbReference type="InterPro" id="IPR036259">
    <property type="entry name" value="MFS_trans_sf"/>
</dbReference>
<dbReference type="EMBL" id="CP000431">
    <property type="protein sequence ID" value="ABG98849.1"/>
    <property type="molecule type" value="Genomic_DNA"/>
</dbReference>
<dbReference type="PANTHER" id="PTHR43124">
    <property type="entry name" value="PURINE EFFLUX PUMP PBUE"/>
    <property type="match status" value="1"/>
</dbReference>
<keyword evidence="4 6" id="KW-1133">Transmembrane helix</keyword>
<dbReference type="Gene3D" id="1.20.1250.20">
    <property type="entry name" value="MFS general substrate transporter like domains"/>
    <property type="match status" value="1"/>
</dbReference>
<evidence type="ECO:0000259" key="7">
    <source>
        <dbReference type="PROSITE" id="PS50850"/>
    </source>
</evidence>
<feature type="transmembrane region" description="Helical" evidence="6">
    <location>
        <begin position="175"/>
        <end position="197"/>
    </location>
</feature>
<keyword evidence="5 6" id="KW-0472">Membrane</keyword>
<evidence type="ECO:0000256" key="3">
    <source>
        <dbReference type="ARBA" id="ARBA00022692"/>
    </source>
</evidence>
<dbReference type="InterPro" id="IPR020846">
    <property type="entry name" value="MFS_dom"/>
</dbReference>
<dbReference type="GO" id="GO:0022857">
    <property type="term" value="F:transmembrane transporter activity"/>
    <property type="evidence" value="ECO:0007669"/>
    <property type="project" value="InterPro"/>
</dbReference>
<feature type="domain" description="Major facilitator superfamily (MFS) profile" evidence="7">
    <location>
        <begin position="51"/>
        <end position="425"/>
    </location>
</feature>
<evidence type="ECO:0000313" key="8">
    <source>
        <dbReference type="EMBL" id="ABG98849.1"/>
    </source>
</evidence>
<dbReference type="Proteomes" id="UP000008710">
    <property type="component" value="Chromosome"/>
</dbReference>
<evidence type="ECO:0000256" key="2">
    <source>
        <dbReference type="ARBA" id="ARBA00022475"/>
    </source>
</evidence>
<comment type="subcellular location">
    <subcellularLocation>
        <location evidence="1">Cell membrane</location>
        <topology evidence="1">Multi-pass membrane protein</topology>
    </subcellularLocation>
</comment>
<sequence length="438" mass="45328">MVAKIVWTFGFVVWTIGPVFLTHSRNDQRMTTNIAPEILSPRRSERAGWAGVLILMATSFTLVLAEFLPPSLLTQMAASLDITEGQAGQTVTATAFMGFLVAPVVGMMFPRLDRRTLLTGVALTAAVSNILVAISPNLVLLLVARLILGAAISGFWAMSLAIVSQLVAPERLGRGLMLVNGGTTVATVGGVPLGVYLGSVFDWRAVFVGVAVVSVLVAILLRTVLPAIAPATTMRFRELADTLKVPGLSLGLTGHVLTVLGHFAAFTYIRLAFEQVPGIGAGGIAGLLAAFGIGGLAGNVVVGLLVDKHLNLMRLVVPALIGFGIATVAFFPGQFWAVGVGATAWGVGFGAWLLVVSTWIGRLAQDRMESVGGLIVTGFQIAITLGAGLGGVVADNAGVQMTLIAAALASLVGGTLFRMARTTTAGSSNASTDLDGRK</sequence>
<dbReference type="GO" id="GO:0005886">
    <property type="term" value="C:plasma membrane"/>
    <property type="evidence" value="ECO:0007669"/>
    <property type="project" value="UniProtKB-SubCell"/>
</dbReference>
<feature type="transmembrane region" description="Helical" evidence="6">
    <location>
        <begin position="6"/>
        <end position="26"/>
    </location>
</feature>
<accession>Q0S0T7</accession>
<reference evidence="9" key="1">
    <citation type="journal article" date="2006" name="Proc. Natl. Acad. Sci. U.S.A.">
        <title>The complete genome of Rhodococcus sp. RHA1 provides insights into a catabolic powerhouse.</title>
        <authorList>
            <person name="McLeod M.P."/>
            <person name="Warren R.L."/>
            <person name="Hsiao W.W.L."/>
            <person name="Araki N."/>
            <person name="Myhre M."/>
            <person name="Fernandes C."/>
            <person name="Miyazawa D."/>
            <person name="Wong W."/>
            <person name="Lillquist A.L."/>
            <person name="Wang D."/>
            <person name="Dosanjh M."/>
            <person name="Hara H."/>
            <person name="Petrescu A."/>
            <person name="Morin R.D."/>
            <person name="Yang G."/>
            <person name="Stott J.M."/>
            <person name="Schein J.E."/>
            <person name="Shin H."/>
            <person name="Smailus D."/>
            <person name="Siddiqui A.S."/>
            <person name="Marra M.A."/>
            <person name="Jones S.J.M."/>
            <person name="Holt R."/>
            <person name="Brinkman F.S.L."/>
            <person name="Miyauchi K."/>
            <person name="Fukuda M."/>
            <person name="Davies J.E."/>
            <person name="Mohn W.W."/>
            <person name="Eltis L.D."/>
        </authorList>
    </citation>
    <scope>NUCLEOTIDE SEQUENCE [LARGE SCALE GENOMIC DNA]</scope>
    <source>
        <strain evidence="9">RHA1</strain>
    </source>
</reference>
<dbReference type="KEGG" id="rha:RHA1_ro07085"/>
<feature type="transmembrane region" description="Helical" evidence="6">
    <location>
        <begin position="140"/>
        <end position="163"/>
    </location>
</feature>
<proteinExistence type="predicted"/>
<feature type="transmembrane region" description="Helical" evidence="6">
    <location>
        <begin position="371"/>
        <end position="393"/>
    </location>
</feature>
<dbReference type="HOGENOM" id="CLU_001265_61_1_11"/>